<dbReference type="Proteomes" id="UP000064844">
    <property type="component" value="Chromosome"/>
</dbReference>
<sequence length="805" mass="90764">MRKVVICLLLFLFLTGCGAKEAENNKLVASSELLFPYADITLQVLPGYRLKAQTEDIYAELSQGNAATCLDAQAIPAMEQGVGRYWYPHCLATVVIAVDRTRVDADISGWRDLSVTGAAVGMTTDAPLNRLILGAMSYGLEGQAYTKAEALALLERLYGQGELHLDDQTAPIQLCFDYQAAKWNRDGQDWEIVVPAEGTLSFAMGLLSDIPLEFERGLDEALLDAGLPLTDGRRSEEYPDDGAYCSAVQVKDFTHLLTVTEDTQRDIRREVRHTLLYSSADYREHILVALLVSSMAIFWTGTVSQRILRRDIRRTAVLVGWLVVGWTLLRLLKYQIFDSCLLARLCCYGYYVFQLALPLVMLRLADIVDKPENAKRLLRPIWRPLAAYILSVLLVFTNDLHQMVFRFDLNGNWSHDYQYGPGYFVVFLISLIFLLAAIVLLFRKSWHSRSLRARVFPMLFLAAILSYILGYLFKIPLARDSDYTITICVLAVLFFESFLHTGMIPVNVRYGPLFAAAPLNLQLLDEEGQVVLAANGASPIPKSVWRRLRADMSRFLLKDRDTLLHAAPIRGGMVVWQEDVSVLNRVRHELQTSSARLEAANALLSEEGEAKRRLLAAEAKAELYDELEQEIPRRVSVLARLIQSLPQAEDHQRQVAYITLCLCHIKRRYNLFFLIRQGTPILGDELGVYLDELAELAGYAGVKVLVRCGLQSQMAVRTASLCYDFYFEFLSWAVRENCSTILGHLERTQDELAFKLLPACPPEDWHFSQEFQDNVAAVHGRITQKDLDDTVGIWLTIPLGGEDCG</sequence>
<reference evidence="4" key="2">
    <citation type="submission" date="2015-04" db="EMBL/GenBank/DDBJ databases">
        <title>A butyrogenic pathway from the amino acid lysine in a human gut commensal.</title>
        <authorList>
            <person name="de Vos W.M."/>
            <person name="Bui N.T.P."/>
            <person name="Plugge C.M."/>
            <person name="Ritari J."/>
        </authorList>
    </citation>
    <scope>NUCLEOTIDE SEQUENCE [LARGE SCALE GENOMIC DNA]</scope>
    <source>
        <strain evidence="4">AF211</strain>
    </source>
</reference>
<keyword evidence="4" id="KW-1185">Reference proteome</keyword>
<evidence type="ECO:0000259" key="2">
    <source>
        <dbReference type="Pfam" id="PF16927"/>
    </source>
</evidence>
<dbReference type="InterPro" id="IPR031621">
    <property type="entry name" value="HisKA_7TM"/>
</dbReference>
<dbReference type="AlphaFoldDB" id="A0A0S2W2B3"/>
<dbReference type="RefSeq" id="WP_058117373.1">
    <property type="nucleotide sequence ID" value="NZ_CP011307.1"/>
</dbReference>
<proteinExistence type="predicted"/>
<dbReference type="PATRIC" id="fig|1297617.4.peg.1122"/>
<dbReference type="PROSITE" id="PS51257">
    <property type="entry name" value="PROKAR_LIPOPROTEIN"/>
    <property type="match status" value="1"/>
</dbReference>
<feature type="signal peptide" evidence="1">
    <location>
        <begin position="1"/>
        <end position="19"/>
    </location>
</feature>
<protein>
    <recommendedName>
        <fullName evidence="2">Histidine kinase N-terminal 7TM region domain-containing protein</fullName>
    </recommendedName>
</protein>
<dbReference type="KEGG" id="ibu:IB211_01103c"/>
<dbReference type="Pfam" id="PF16927">
    <property type="entry name" value="HisKA_7TM"/>
    <property type="match status" value="1"/>
</dbReference>
<accession>A0A0S2W2B3</accession>
<evidence type="ECO:0000313" key="3">
    <source>
        <dbReference type="EMBL" id="ALP93496.1"/>
    </source>
</evidence>
<keyword evidence="1" id="KW-0732">Signal</keyword>
<dbReference type="STRING" id="1297617.IB211_01103c"/>
<evidence type="ECO:0000256" key="1">
    <source>
        <dbReference type="SAM" id="SignalP"/>
    </source>
</evidence>
<dbReference type="SUPFAM" id="SSF53850">
    <property type="entry name" value="Periplasmic binding protein-like II"/>
    <property type="match status" value="1"/>
</dbReference>
<feature type="domain" description="Histidine kinase N-terminal 7TM region" evidence="2">
    <location>
        <begin position="289"/>
        <end position="495"/>
    </location>
</feature>
<dbReference type="EMBL" id="CP011307">
    <property type="protein sequence ID" value="ALP93496.1"/>
    <property type="molecule type" value="Genomic_DNA"/>
</dbReference>
<evidence type="ECO:0000313" key="4">
    <source>
        <dbReference type="Proteomes" id="UP000064844"/>
    </source>
</evidence>
<gene>
    <name evidence="3" type="ORF">IB211_01103c</name>
</gene>
<reference evidence="3 4" key="1">
    <citation type="journal article" date="2015" name="Nat. Commun.">
        <title>Production of butyrate from lysine and the Amadori product fructoselysine by a human gut commensal.</title>
        <authorList>
            <person name="Bui T.P."/>
            <person name="Ritari J."/>
            <person name="Boeren S."/>
            <person name="de Waard P."/>
            <person name="Plugge C.M."/>
            <person name="de Vos W.M."/>
        </authorList>
    </citation>
    <scope>NUCLEOTIDE SEQUENCE [LARGE SCALE GENOMIC DNA]</scope>
    <source>
        <strain evidence="3 4">AF211</strain>
    </source>
</reference>
<organism evidence="3 4">
    <name type="scientific">Intestinimonas butyriciproducens</name>
    <dbReference type="NCBI Taxonomy" id="1297617"/>
    <lineage>
        <taxon>Bacteria</taxon>
        <taxon>Bacillati</taxon>
        <taxon>Bacillota</taxon>
        <taxon>Clostridia</taxon>
        <taxon>Eubacteriales</taxon>
        <taxon>Intestinimonas</taxon>
    </lineage>
</organism>
<name>A0A0S2W2B3_9FIRM</name>
<feature type="chain" id="PRO_5039310253" description="Histidine kinase N-terminal 7TM region domain-containing protein" evidence="1">
    <location>
        <begin position="20"/>
        <end position="805"/>
    </location>
</feature>